<dbReference type="GO" id="GO:0000976">
    <property type="term" value="F:transcription cis-regulatory region binding"/>
    <property type="evidence" value="ECO:0007669"/>
    <property type="project" value="TreeGrafter"/>
</dbReference>
<keyword evidence="2" id="KW-0963">Cytoplasm</keyword>
<evidence type="ECO:0000256" key="1">
    <source>
        <dbReference type="ARBA" id="ARBA00013860"/>
    </source>
</evidence>
<dbReference type="Pfam" id="PF02381">
    <property type="entry name" value="MraZ"/>
    <property type="match status" value="2"/>
</dbReference>
<dbReference type="PANTHER" id="PTHR34701">
    <property type="entry name" value="TRANSCRIPTIONAL REGULATOR MRAZ"/>
    <property type="match status" value="1"/>
</dbReference>
<protein>
    <recommendedName>
        <fullName evidence="1">Transcriptional regulator MraZ</fullName>
    </recommendedName>
</protein>
<accession>A0A645J0H1</accession>
<keyword evidence="5" id="KW-0238">DNA-binding</keyword>
<dbReference type="InterPro" id="IPR037914">
    <property type="entry name" value="SpoVT-AbrB_sf"/>
</dbReference>
<dbReference type="GO" id="GO:0003700">
    <property type="term" value="F:DNA-binding transcription factor activity"/>
    <property type="evidence" value="ECO:0007669"/>
    <property type="project" value="InterPro"/>
</dbReference>
<dbReference type="InterPro" id="IPR003444">
    <property type="entry name" value="MraZ"/>
</dbReference>
<dbReference type="AlphaFoldDB" id="A0A645J0H1"/>
<evidence type="ECO:0000259" key="7">
    <source>
        <dbReference type="PROSITE" id="PS51740"/>
    </source>
</evidence>
<keyword evidence="4" id="KW-0805">Transcription regulation</keyword>
<evidence type="ECO:0000256" key="4">
    <source>
        <dbReference type="ARBA" id="ARBA00023015"/>
    </source>
</evidence>
<dbReference type="InterPro" id="IPR035642">
    <property type="entry name" value="MraZ_N"/>
</dbReference>
<dbReference type="InterPro" id="IPR007159">
    <property type="entry name" value="SpoVT-AbrB_dom"/>
</dbReference>
<dbReference type="NCBIfam" id="TIGR00242">
    <property type="entry name" value="division/cell wall cluster transcriptional repressor MraZ"/>
    <property type="match status" value="1"/>
</dbReference>
<name>A0A645J0H1_9ZZZZ</name>
<evidence type="ECO:0000256" key="3">
    <source>
        <dbReference type="ARBA" id="ARBA00022737"/>
    </source>
</evidence>
<sequence length="145" mass="16311">MAVLMGEYLHTVDNKGRIILPAKLRDELGESFILTKGLDNCLFVYGKEEWAILENKLKQLPLAKPEARAFVRFFFAGAAEAECDKQGRVLLPVNLREYAKLDKDAVVIGVSNRVEIWSKDAWDKYNEEVSPAVTQIAEELADLGI</sequence>
<proteinExistence type="inferred from homology"/>
<evidence type="ECO:0000256" key="2">
    <source>
        <dbReference type="ARBA" id="ARBA00022490"/>
    </source>
</evidence>
<dbReference type="EMBL" id="VSSQ01128190">
    <property type="protein sequence ID" value="MPN57081.1"/>
    <property type="molecule type" value="Genomic_DNA"/>
</dbReference>
<feature type="domain" description="SpoVT-AbrB" evidence="7">
    <location>
        <begin position="7"/>
        <end position="49"/>
    </location>
</feature>
<dbReference type="PROSITE" id="PS51740">
    <property type="entry name" value="SPOVT_ABRB"/>
    <property type="match status" value="2"/>
</dbReference>
<dbReference type="PANTHER" id="PTHR34701:SF1">
    <property type="entry name" value="TRANSCRIPTIONAL REGULATOR MRAZ"/>
    <property type="match status" value="1"/>
</dbReference>
<dbReference type="HAMAP" id="MF_01008">
    <property type="entry name" value="MraZ"/>
    <property type="match status" value="1"/>
</dbReference>
<dbReference type="GO" id="GO:2000143">
    <property type="term" value="P:negative regulation of DNA-templated transcription initiation"/>
    <property type="evidence" value="ECO:0007669"/>
    <property type="project" value="TreeGrafter"/>
</dbReference>
<evidence type="ECO:0000256" key="5">
    <source>
        <dbReference type="ARBA" id="ARBA00023125"/>
    </source>
</evidence>
<dbReference type="FunFam" id="3.40.1550.20:FF:000002">
    <property type="entry name" value="Transcriptional regulator MraZ"/>
    <property type="match status" value="1"/>
</dbReference>
<dbReference type="CDD" id="cd16320">
    <property type="entry name" value="MraZ_N"/>
    <property type="match status" value="1"/>
</dbReference>
<dbReference type="InterPro" id="IPR035644">
    <property type="entry name" value="MraZ_C"/>
</dbReference>
<comment type="caution">
    <text evidence="8">The sequence shown here is derived from an EMBL/GenBank/DDBJ whole genome shotgun (WGS) entry which is preliminary data.</text>
</comment>
<reference evidence="8" key="1">
    <citation type="submission" date="2019-08" db="EMBL/GenBank/DDBJ databases">
        <authorList>
            <person name="Kucharzyk K."/>
            <person name="Murdoch R.W."/>
            <person name="Higgins S."/>
            <person name="Loffler F."/>
        </authorList>
    </citation>
    <scope>NUCLEOTIDE SEQUENCE</scope>
</reference>
<dbReference type="CDD" id="cd16321">
    <property type="entry name" value="MraZ_C"/>
    <property type="match status" value="1"/>
</dbReference>
<organism evidence="8">
    <name type="scientific">bioreactor metagenome</name>
    <dbReference type="NCBI Taxonomy" id="1076179"/>
    <lineage>
        <taxon>unclassified sequences</taxon>
        <taxon>metagenomes</taxon>
        <taxon>ecological metagenomes</taxon>
    </lineage>
</organism>
<dbReference type="SUPFAM" id="SSF89447">
    <property type="entry name" value="AbrB/MazE/MraZ-like"/>
    <property type="match status" value="1"/>
</dbReference>
<evidence type="ECO:0000313" key="8">
    <source>
        <dbReference type="EMBL" id="MPN57081.1"/>
    </source>
</evidence>
<gene>
    <name evidence="8" type="primary">mraZ_39</name>
    <name evidence="8" type="ORF">SDC9_204775</name>
</gene>
<keyword evidence="6" id="KW-0804">Transcription</keyword>
<keyword evidence="3" id="KW-0677">Repeat</keyword>
<evidence type="ECO:0000256" key="6">
    <source>
        <dbReference type="ARBA" id="ARBA00023163"/>
    </source>
</evidence>
<feature type="domain" description="SpoVT-AbrB" evidence="7">
    <location>
        <begin position="78"/>
        <end position="121"/>
    </location>
</feature>
<dbReference type="Gene3D" id="3.40.1550.20">
    <property type="entry name" value="Transcriptional regulator MraZ domain"/>
    <property type="match status" value="1"/>
</dbReference>
<dbReference type="InterPro" id="IPR038619">
    <property type="entry name" value="MraZ_sf"/>
</dbReference>
<dbReference type="InterPro" id="IPR020603">
    <property type="entry name" value="MraZ_dom"/>
</dbReference>